<keyword evidence="2" id="KW-0472">Membrane</keyword>
<name>A0ABD3NAC5_9STRA</name>
<evidence type="ECO:0000313" key="4">
    <source>
        <dbReference type="Proteomes" id="UP001530293"/>
    </source>
</evidence>
<feature type="region of interest" description="Disordered" evidence="1">
    <location>
        <begin position="507"/>
        <end position="533"/>
    </location>
</feature>
<dbReference type="PANTHER" id="PTHR33471:SF7">
    <property type="entry name" value="ATP-DEPENDENT ZINC METALLOPROTEASE-RELATED"/>
    <property type="match status" value="1"/>
</dbReference>
<evidence type="ECO:0000256" key="2">
    <source>
        <dbReference type="SAM" id="Phobius"/>
    </source>
</evidence>
<protein>
    <recommendedName>
        <fullName evidence="5">Peptidase M41 domain-containing protein</fullName>
    </recommendedName>
</protein>
<organism evidence="3 4">
    <name type="scientific">Discostella pseudostelligera</name>
    <dbReference type="NCBI Taxonomy" id="259834"/>
    <lineage>
        <taxon>Eukaryota</taxon>
        <taxon>Sar</taxon>
        <taxon>Stramenopiles</taxon>
        <taxon>Ochrophyta</taxon>
        <taxon>Bacillariophyta</taxon>
        <taxon>Coscinodiscophyceae</taxon>
        <taxon>Thalassiosirophycidae</taxon>
        <taxon>Stephanodiscales</taxon>
        <taxon>Stephanodiscaceae</taxon>
        <taxon>Discostella</taxon>
    </lineage>
</organism>
<comment type="caution">
    <text evidence="3">The sequence shown here is derived from an EMBL/GenBank/DDBJ whole genome shotgun (WGS) entry which is preliminary data.</text>
</comment>
<dbReference type="Gene3D" id="1.20.58.760">
    <property type="entry name" value="Peptidase M41"/>
    <property type="match status" value="1"/>
</dbReference>
<evidence type="ECO:0000256" key="1">
    <source>
        <dbReference type="SAM" id="MobiDB-lite"/>
    </source>
</evidence>
<dbReference type="InterPro" id="IPR037219">
    <property type="entry name" value="Peptidase_M41-like"/>
</dbReference>
<evidence type="ECO:0008006" key="5">
    <source>
        <dbReference type="Google" id="ProtNLM"/>
    </source>
</evidence>
<accession>A0ABD3NAC5</accession>
<feature type="transmembrane region" description="Helical" evidence="2">
    <location>
        <begin position="260"/>
        <end position="285"/>
    </location>
</feature>
<feature type="transmembrane region" description="Helical" evidence="2">
    <location>
        <begin position="235"/>
        <end position="254"/>
    </location>
</feature>
<keyword evidence="4" id="KW-1185">Reference proteome</keyword>
<reference evidence="3 4" key="1">
    <citation type="submission" date="2024-10" db="EMBL/GenBank/DDBJ databases">
        <title>Updated reference genomes for cyclostephanoid diatoms.</title>
        <authorList>
            <person name="Roberts W.R."/>
            <person name="Alverson A.J."/>
        </authorList>
    </citation>
    <scope>NUCLEOTIDE SEQUENCE [LARGE SCALE GENOMIC DNA]</scope>
    <source>
        <strain evidence="3 4">AJA232-27</strain>
    </source>
</reference>
<dbReference type="AlphaFoldDB" id="A0ABD3NAC5"/>
<proteinExistence type="predicted"/>
<keyword evidence="2" id="KW-0812">Transmembrane</keyword>
<gene>
    <name evidence="3" type="ORF">ACHAWU_010254</name>
</gene>
<dbReference type="SUPFAM" id="SSF140990">
    <property type="entry name" value="FtsH protease domain-like"/>
    <property type="match status" value="1"/>
</dbReference>
<evidence type="ECO:0000313" key="3">
    <source>
        <dbReference type="EMBL" id="KAL3769650.1"/>
    </source>
</evidence>
<dbReference type="EMBL" id="JALLBG020000053">
    <property type="protein sequence ID" value="KAL3769650.1"/>
    <property type="molecule type" value="Genomic_DNA"/>
</dbReference>
<sequence>MTFCRRPYLLVYCVGATATTAFTGSSRKTHVPAKISKRHPLAPFSPSTFRQTTYLRFKPEVDDAITTSIEVTNGGGDNNDALSQALESNSLEKILSYLQSHPTFIPHLTKSQIQTIFDTIELATAESEDNTVNKRALQDANLVSAAAAGSGGIEFRSLDRVRSQMTQLYRLLREHGRLNIFGAIGRPPPSCIELSSPPPGGPVYPTSGSKIITPALLEEITNMEMINLTPRPTNLLLYGGVALALLEGLASLYFDISFNLIVVCSILLALMDQILVSGAVFETALRMIRPEMTSRITKHEAGHFLCAYILGCPVEGVVLSKWAALNDGRFGRRSSVVSAGTSYYDLDLSEQIAGVKPLTRESIDRYSIIVMGGIAAEALGFGRADGGAGDEEALVRFLSSLNPRSKSAVSAWTPDLIRNQARWGATQAVLLLREYKPCYDALVDALERGGDLGQCIAAIEEAGATAGLSWLSKPLGKILDEGEFGKWIPINEASLTDGVDMIGSNGDLSESHHATTDSMEKTNGVPTYGDDPITSTEEFLRKYRDVMERKLASLDEKLEELEAKD</sequence>
<keyword evidence="2" id="KW-1133">Transmembrane helix</keyword>
<feature type="compositionally biased region" description="Basic and acidic residues" evidence="1">
    <location>
        <begin position="509"/>
        <end position="520"/>
    </location>
</feature>
<dbReference type="PANTHER" id="PTHR33471">
    <property type="entry name" value="ATP-DEPENDENT ZINC METALLOPROTEASE-RELATED"/>
    <property type="match status" value="1"/>
</dbReference>
<dbReference type="Proteomes" id="UP001530293">
    <property type="component" value="Unassembled WGS sequence"/>
</dbReference>